<protein>
    <submittedName>
        <fullName evidence="1">Uncharacterized protein</fullName>
    </submittedName>
</protein>
<sequence>MIDGLTKPKSLQVLIANDIQTSNTSIEHACEVMDCLIDTLERGMKEHQHFEGYIEEYINRARWVISKIFDDANSIQQAVKESEAV</sequence>
<dbReference type="Proteomes" id="UP001431775">
    <property type="component" value="Unassembled WGS sequence"/>
</dbReference>
<gene>
    <name evidence="1" type="ORF">QJV33_11690</name>
</gene>
<name>A0ABT6QB02_9PROT</name>
<dbReference type="RefSeq" id="WP_281463583.1">
    <property type="nucleotide sequence ID" value="NZ_JASBAN010000006.1"/>
</dbReference>
<comment type="caution">
    <text evidence="1">The sequence shown here is derived from an EMBL/GenBank/DDBJ whole genome shotgun (WGS) entry which is preliminary data.</text>
</comment>
<evidence type="ECO:0000313" key="1">
    <source>
        <dbReference type="EMBL" id="MDI2113932.1"/>
    </source>
</evidence>
<keyword evidence="2" id="KW-1185">Reference proteome</keyword>
<dbReference type="EMBL" id="JASBAN010000006">
    <property type="protein sequence ID" value="MDI2113932.1"/>
    <property type="molecule type" value="Genomic_DNA"/>
</dbReference>
<organism evidence="1 2">
    <name type="scientific">Commensalibacter nepenthis</name>
    <dbReference type="NCBI Taxonomy" id="3043872"/>
    <lineage>
        <taxon>Bacteria</taxon>
        <taxon>Pseudomonadati</taxon>
        <taxon>Pseudomonadota</taxon>
        <taxon>Alphaproteobacteria</taxon>
        <taxon>Acetobacterales</taxon>
        <taxon>Acetobacteraceae</taxon>
    </lineage>
</organism>
<accession>A0ABT6QB02</accession>
<proteinExistence type="predicted"/>
<evidence type="ECO:0000313" key="2">
    <source>
        <dbReference type="Proteomes" id="UP001431775"/>
    </source>
</evidence>
<reference evidence="1" key="1">
    <citation type="submission" date="2023-05" db="EMBL/GenBank/DDBJ databases">
        <title>Whole genome sequence of Commensalibacter sp.</title>
        <authorList>
            <person name="Charoenyingcharoen P."/>
            <person name="Yukphan P."/>
        </authorList>
    </citation>
    <scope>NUCLEOTIDE SEQUENCE</scope>
    <source>
        <strain evidence="1">TBRC 10068</strain>
    </source>
</reference>